<evidence type="ECO:0000313" key="2">
    <source>
        <dbReference type="Proteomes" id="UP001159100"/>
    </source>
</evidence>
<organism evidence="1 2">
    <name type="scientific">Pseudomonas fungipugnans</name>
    <dbReference type="NCBI Taxonomy" id="3024217"/>
    <lineage>
        <taxon>Bacteria</taxon>
        <taxon>Pseudomonadati</taxon>
        <taxon>Pseudomonadota</taxon>
        <taxon>Gammaproteobacteria</taxon>
        <taxon>Pseudomonadales</taxon>
        <taxon>Pseudomonadaceae</taxon>
        <taxon>Pseudomonas</taxon>
    </lineage>
</organism>
<accession>A0ABT6QNJ5</accession>
<name>A0ABT6QNJ5_9PSED</name>
<dbReference type="RefSeq" id="WP_282315860.1">
    <property type="nucleotide sequence ID" value="NZ_JARBWL010000001.1"/>
</dbReference>
<comment type="caution">
    <text evidence="1">The sequence shown here is derived from an EMBL/GenBank/DDBJ whole genome shotgun (WGS) entry which is preliminary data.</text>
</comment>
<evidence type="ECO:0008006" key="3">
    <source>
        <dbReference type="Google" id="ProtNLM"/>
    </source>
</evidence>
<keyword evidence="2" id="KW-1185">Reference proteome</keyword>
<reference evidence="1 2" key="1">
    <citation type="submission" date="2023-02" db="EMBL/GenBank/DDBJ databases">
        <title>Pseudomonas chrutzelriedensis sp. nov., a potently antifungal strain isolated from moss.</title>
        <authorList>
            <person name="Schnyder A."/>
            <person name="Kalawong R."/>
            <person name="Eberl L."/>
            <person name="Agnoli K."/>
        </authorList>
    </citation>
    <scope>NUCLEOTIDE SEQUENCE [LARGE SCALE GENOMIC DNA]</scope>
    <source>
        <strain evidence="1 2">681</strain>
    </source>
</reference>
<dbReference type="EMBL" id="JARBWL010000001">
    <property type="protein sequence ID" value="MDI2592464.1"/>
    <property type="molecule type" value="Genomic_DNA"/>
</dbReference>
<protein>
    <recommendedName>
        <fullName evidence="3">DUF3224 domain-containing protein</fullName>
    </recommendedName>
</protein>
<sequence>METKNSISGEVSGSLEVTFKHQDYGEHTLKLAGQGILFSKDGFFHITPGYREIDGHRYYMGIKFRTDLEVGKTYTLDRNDEPVRAHLEMDNIEGDKYASGTFRLSKGGQYPEGEFNLFEEGLLSAEGTFMSLGFKA</sequence>
<dbReference type="Proteomes" id="UP001159100">
    <property type="component" value="Unassembled WGS sequence"/>
</dbReference>
<proteinExistence type="predicted"/>
<evidence type="ECO:0000313" key="1">
    <source>
        <dbReference type="EMBL" id="MDI2592464.1"/>
    </source>
</evidence>
<gene>
    <name evidence="1" type="ORF">POF45_13685</name>
</gene>